<reference evidence="2 3" key="1">
    <citation type="submission" date="2017-06" db="EMBL/GenBank/DDBJ databases">
        <title>Draft genome of Bartonella tribocorum strain L103, isolated from a rodent in Laos.</title>
        <authorList>
            <person name="Hadjadj L."/>
            <person name="Jiyipong T."/>
            <person name="Morand S."/>
            <person name="Diene S.M."/>
            <person name="Rolain J.-M."/>
        </authorList>
    </citation>
    <scope>NUCLEOTIDE SEQUENCE [LARGE SCALE GENOMIC DNA]</scope>
    <source>
        <strain evidence="2 3">L103</strain>
    </source>
</reference>
<sequence length="123" mass="14615">MQTRNSRFNDISIGKRIRYRRTSMGLSQKELGSHLGISFQQIQKYEKGFNRVSAGRLQEIANRLEVPIHFFYADIAPKEDLPTKENHSFHDQETYSEKEHALVRNFRELHPKKQKAIWWLISD</sequence>
<comment type="caution">
    <text evidence="2">The sequence shown here is derived from an EMBL/GenBank/DDBJ whole genome shotgun (WGS) entry which is preliminary data.</text>
</comment>
<evidence type="ECO:0000259" key="1">
    <source>
        <dbReference type="PROSITE" id="PS50943"/>
    </source>
</evidence>
<protein>
    <submittedName>
        <fullName evidence="2">Transcriptional regulator</fullName>
    </submittedName>
</protein>
<dbReference type="SUPFAM" id="SSF47413">
    <property type="entry name" value="lambda repressor-like DNA-binding domains"/>
    <property type="match status" value="1"/>
</dbReference>
<dbReference type="AlphaFoldDB" id="A0A2M6UQJ8"/>
<accession>A0A2M6UQJ8</accession>
<dbReference type="Proteomes" id="UP000229839">
    <property type="component" value="Unassembled WGS sequence"/>
</dbReference>
<feature type="domain" description="HTH cro/C1-type" evidence="1">
    <location>
        <begin position="17"/>
        <end position="71"/>
    </location>
</feature>
<dbReference type="GO" id="GO:0003677">
    <property type="term" value="F:DNA binding"/>
    <property type="evidence" value="ECO:0007669"/>
    <property type="project" value="InterPro"/>
</dbReference>
<dbReference type="Pfam" id="PF01381">
    <property type="entry name" value="HTH_3"/>
    <property type="match status" value="1"/>
</dbReference>
<evidence type="ECO:0000313" key="2">
    <source>
        <dbReference type="EMBL" id="PIT68452.1"/>
    </source>
</evidence>
<dbReference type="CDD" id="cd00093">
    <property type="entry name" value="HTH_XRE"/>
    <property type="match status" value="1"/>
</dbReference>
<name>A0A2M6UQJ8_9HYPH</name>
<dbReference type="EMBL" id="NJGE01000016">
    <property type="protein sequence ID" value="PIT68452.1"/>
    <property type="molecule type" value="Genomic_DNA"/>
</dbReference>
<dbReference type="PROSITE" id="PS50943">
    <property type="entry name" value="HTH_CROC1"/>
    <property type="match status" value="1"/>
</dbReference>
<dbReference type="OrthoDB" id="9797172at2"/>
<dbReference type="InterPro" id="IPR001387">
    <property type="entry name" value="Cro/C1-type_HTH"/>
</dbReference>
<proteinExistence type="predicted"/>
<dbReference type="SMART" id="SM00530">
    <property type="entry name" value="HTH_XRE"/>
    <property type="match status" value="1"/>
</dbReference>
<dbReference type="InterPro" id="IPR010982">
    <property type="entry name" value="Lambda_DNA-bd_dom_sf"/>
</dbReference>
<gene>
    <name evidence="2" type="ORF">CER18_06770</name>
</gene>
<dbReference type="Gene3D" id="1.10.260.40">
    <property type="entry name" value="lambda repressor-like DNA-binding domains"/>
    <property type="match status" value="1"/>
</dbReference>
<dbReference type="RefSeq" id="WP_100129291.1">
    <property type="nucleotide sequence ID" value="NZ_CADDYI010000010.1"/>
</dbReference>
<organism evidence="2 3">
    <name type="scientific">Bartonella tribocorum</name>
    <dbReference type="NCBI Taxonomy" id="85701"/>
    <lineage>
        <taxon>Bacteria</taxon>
        <taxon>Pseudomonadati</taxon>
        <taxon>Pseudomonadota</taxon>
        <taxon>Alphaproteobacteria</taxon>
        <taxon>Hyphomicrobiales</taxon>
        <taxon>Bartonellaceae</taxon>
        <taxon>Bartonella</taxon>
    </lineage>
</organism>
<evidence type="ECO:0000313" key="3">
    <source>
        <dbReference type="Proteomes" id="UP000229839"/>
    </source>
</evidence>